<feature type="transmembrane region" description="Helical" evidence="11">
    <location>
        <begin position="741"/>
        <end position="764"/>
    </location>
</feature>
<gene>
    <name evidence="14" type="ORF">SAMN02745126_06012</name>
</gene>
<evidence type="ECO:0000313" key="15">
    <source>
        <dbReference type="Proteomes" id="UP000190092"/>
    </source>
</evidence>
<dbReference type="Gene3D" id="3.40.50.300">
    <property type="entry name" value="P-loop containing nucleotide triphosphate hydrolases"/>
    <property type="match status" value="2"/>
</dbReference>
<dbReference type="Pfam" id="PF00664">
    <property type="entry name" value="ABC_membrane"/>
    <property type="match status" value="2"/>
</dbReference>
<proteinExistence type="inferred from homology"/>
<dbReference type="OrthoDB" id="5288404at2"/>
<dbReference type="InterPro" id="IPR027417">
    <property type="entry name" value="P-loop_NTPase"/>
</dbReference>
<keyword evidence="7" id="KW-0547">Nucleotide-binding</keyword>
<reference evidence="15" key="1">
    <citation type="submission" date="2017-02" db="EMBL/GenBank/DDBJ databases">
        <authorList>
            <person name="Varghese N."/>
            <person name="Submissions S."/>
        </authorList>
    </citation>
    <scope>NUCLEOTIDE SEQUENCE [LARGE SCALE GENOMIC DNA]</scope>
    <source>
        <strain evidence="15">ATCC 27094</strain>
    </source>
</reference>
<dbReference type="PROSITE" id="PS50893">
    <property type="entry name" value="ABC_TRANSPORTER_2"/>
    <property type="match status" value="2"/>
</dbReference>
<dbReference type="GO" id="GO:0016887">
    <property type="term" value="F:ATP hydrolysis activity"/>
    <property type="evidence" value="ECO:0007669"/>
    <property type="project" value="InterPro"/>
</dbReference>
<feature type="transmembrane region" description="Helical" evidence="11">
    <location>
        <begin position="240"/>
        <end position="262"/>
    </location>
</feature>
<keyword evidence="5" id="KW-0762">Sugar transport</keyword>
<evidence type="ECO:0000256" key="1">
    <source>
        <dbReference type="ARBA" id="ARBA00004651"/>
    </source>
</evidence>
<organism evidence="14 15">
    <name type="scientific">Enhydrobacter aerosaccus</name>
    <dbReference type="NCBI Taxonomy" id="225324"/>
    <lineage>
        <taxon>Bacteria</taxon>
        <taxon>Pseudomonadati</taxon>
        <taxon>Pseudomonadota</taxon>
        <taxon>Alphaproteobacteria</taxon>
        <taxon>Hyphomicrobiales</taxon>
        <taxon>Enhydrobacter</taxon>
    </lineage>
</organism>
<evidence type="ECO:0000256" key="3">
    <source>
        <dbReference type="ARBA" id="ARBA00022448"/>
    </source>
</evidence>
<feature type="transmembrane region" description="Helical" evidence="11">
    <location>
        <begin position="770"/>
        <end position="789"/>
    </location>
</feature>
<feature type="transmembrane region" description="Helical" evidence="11">
    <location>
        <begin position="133"/>
        <end position="152"/>
    </location>
</feature>
<feature type="transmembrane region" description="Helical" evidence="11">
    <location>
        <begin position="858"/>
        <end position="877"/>
    </location>
</feature>
<dbReference type="AlphaFoldDB" id="A0A1T4TD89"/>
<dbReference type="PANTHER" id="PTHR43394">
    <property type="entry name" value="ATP-DEPENDENT PERMEASE MDL1, MITOCHONDRIAL"/>
    <property type="match status" value="1"/>
</dbReference>
<dbReference type="Proteomes" id="UP000190092">
    <property type="component" value="Unassembled WGS sequence"/>
</dbReference>
<feature type="transmembrane region" description="Helical" evidence="11">
    <location>
        <begin position="158"/>
        <end position="176"/>
    </location>
</feature>
<evidence type="ECO:0000256" key="10">
    <source>
        <dbReference type="ARBA" id="ARBA00023136"/>
    </source>
</evidence>
<keyword evidence="3" id="KW-0813">Transport</keyword>
<dbReference type="InterPro" id="IPR003439">
    <property type="entry name" value="ABC_transporter-like_ATP-bd"/>
</dbReference>
<evidence type="ECO:0000259" key="12">
    <source>
        <dbReference type="PROSITE" id="PS50893"/>
    </source>
</evidence>
<dbReference type="STRING" id="225324.SAMN02745126_06012"/>
<feature type="domain" description="ABC transmembrane type-1" evidence="13">
    <location>
        <begin position="19"/>
        <end position="298"/>
    </location>
</feature>
<dbReference type="InterPro" id="IPR039421">
    <property type="entry name" value="Type_1_exporter"/>
</dbReference>
<comment type="similarity">
    <text evidence="2">Belongs to the ABC transporter superfamily.</text>
</comment>
<dbReference type="Pfam" id="PF00005">
    <property type="entry name" value="ABC_tran"/>
    <property type="match status" value="2"/>
</dbReference>
<feature type="transmembrane region" description="Helical" evidence="11">
    <location>
        <begin position="668"/>
        <end position="688"/>
    </location>
</feature>
<dbReference type="PANTHER" id="PTHR43394:SF1">
    <property type="entry name" value="ATP-BINDING CASSETTE SUB-FAMILY B MEMBER 10, MITOCHONDRIAL"/>
    <property type="match status" value="1"/>
</dbReference>
<evidence type="ECO:0000256" key="4">
    <source>
        <dbReference type="ARBA" id="ARBA00022475"/>
    </source>
</evidence>
<dbReference type="InterPro" id="IPR036640">
    <property type="entry name" value="ABC1_TM_sf"/>
</dbReference>
<evidence type="ECO:0000256" key="7">
    <source>
        <dbReference type="ARBA" id="ARBA00022741"/>
    </source>
</evidence>
<protein>
    <submittedName>
        <fullName evidence="14">ATP-binding cassette, subfamily C, CydCD</fullName>
    </submittedName>
</protein>
<dbReference type="SUPFAM" id="SSF90123">
    <property type="entry name" value="ABC transporter transmembrane region"/>
    <property type="match status" value="2"/>
</dbReference>
<evidence type="ECO:0000256" key="6">
    <source>
        <dbReference type="ARBA" id="ARBA00022692"/>
    </source>
</evidence>
<feature type="transmembrane region" description="Helical" evidence="11">
    <location>
        <begin position="21"/>
        <end position="43"/>
    </location>
</feature>
<dbReference type="Gene3D" id="1.20.1560.10">
    <property type="entry name" value="ABC transporter type 1, transmembrane domain"/>
    <property type="match status" value="2"/>
</dbReference>
<dbReference type="GO" id="GO:0005524">
    <property type="term" value="F:ATP binding"/>
    <property type="evidence" value="ECO:0007669"/>
    <property type="project" value="UniProtKB-KW"/>
</dbReference>
<dbReference type="InterPro" id="IPR011527">
    <property type="entry name" value="ABC1_TM_dom"/>
</dbReference>
<evidence type="ECO:0000259" key="13">
    <source>
        <dbReference type="PROSITE" id="PS50929"/>
    </source>
</evidence>
<dbReference type="GO" id="GO:0015421">
    <property type="term" value="F:ABC-type oligopeptide transporter activity"/>
    <property type="evidence" value="ECO:0007669"/>
    <property type="project" value="TreeGrafter"/>
</dbReference>
<feature type="domain" description="ABC transmembrane type-1" evidence="13">
    <location>
        <begin position="636"/>
        <end position="914"/>
    </location>
</feature>
<dbReference type="RefSeq" id="WP_085937752.1">
    <property type="nucleotide sequence ID" value="NZ_FUWJ01000015.1"/>
</dbReference>
<keyword evidence="9 11" id="KW-1133">Transmembrane helix</keyword>
<keyword evidence="10 11" id="KW-0472">Membrane</keyword>
<feature type="domain" description="ABC transporter" evidence="12">
    <location>
        <begin position="947"/>
        <end position="1182"/>
    </location>
</feature>
<dbReference type="EMBL" id="FUWJ01000015">
    <property type="protein sequence ID" value="SKA38138.1"/>
    <property type="molecule type" value="Genomic_DNA"/>
</dbReference>
<comment type="subcellular location">
    <subcellularLocation>
        <location evidence="1">Cell membrane</location>
        <topology evidence="1">Multi-pass membrane protein</topology>
    </subcellularLocation>
</comment>
<name>A0A1T4TD89_9HYPH</name>
<dbReference type="GO" id="GO:0005886">
    <property type="term" value="C:plasma membrane"/>
    <property type="evidence" value="ECO:0007669"/>
    <property type="project" value="UniProtKB-SubCell"/>
</dbReference>
<keyword evidence="4" id="KW-1003">Cell membrane</keyword>
<evidence type="ECO:0000256" key="8">
    <source>
        <dbReference type="ARBA" id="ARBA00022840"/>
    </source>
</evidence>
<sequence length="1193" mass="128180">MHIEPRLLVFTKGVRGRIAAAVLLGLLSVGLGVARLGLLGWLIGQVFAGREPSALILPILLIALVMVLRGATEHWRAVVAHETAARVQKTLRRTLYDKIASLGPGTVGRQRSGGLTLSMIDGVEQLETYFGQFLPQFLIALLSPLLIFAVVACIDLPVALVMLAAALVALFAPALWHKWDVRNSMFRQKSYASFAAEFLDSIQGLATLKAFGQGKARADKLESEARDLFRRTMWVLGTNSLARGITDTAIACGAAAALIYGASRVESGAMTLSALLVILMLGVEIFRPMRELRTVLHQGMVGLSAAQGVYKILDDQPAVADAPPAPLDKHLAPVIAFEDVRFAYPGTRRTIHNGLSFRAEAGERLGLVGPSGGGKSSIVRLLLRFYDPDDGRITLGGHDLRTLSFAQIRSLISVVNQDTFLFHGTVEENLRLGRPDATQDQIEEAARSANIHDFIRSLPQGYATVIGEKGIKLSGGQRQRLAIARALLRDTPILVLDEALSAVDAENEAVIQEALDRLMRGRTTLILAHRLSSVIDCDRILVLDGGRVAEEGKHAALMARGGTYAALMAEQAHSGERATPVTLQEMSATGVAHSQEELALGPTPTEGIIKAEGLTWYQVVATLMKLVVPWKGKLTATFVLGVLRVLAFIGVGVLSALIVLALKHHEPYRGLAIALALVAPLSGILHWFESWLAHDMAFRLLAEMRIDAFRKLEALAPAYLVRRRTGDLMALATHDIELVEYFFAHTVAPAFVAILVPAGVVIALATTSGWLALALLPFLLAVGLSPFLMRKRVDTLGSQAREAAGELGAFAVDSVQGLGEIVAFQQERRRGDRLDQLSQHHIGLRLPFFRELTLQQSLLEVMTGLGGLSVVVTGAILSSTGAIDPGLLPLLTIIAMAAFLPVSEIAQIGRQLADTLGATRRIYALANEPIPVRDGAGVPPKKGPAALALEKVNFTYPGQTRRALSDVSFVIPAGKTVALVGTSGAGKTTTAQLLMRFWDPQSGRIVLNGADLRDYKLDALRQLIALVAQDTYLFNDTLRANILIARPEATEVELNAAIEHASLSELVATLPDGLDSPVGERGTSLSGGQRQRVAIARAFLKDAPILILDEATSHLDAVNEQAVRRALDLLQADRTTIVIAHRLSTVRDADLIVVLDEGRVAETGSHAELLARGGLYARLVSRQLAVAYAPAAS</sequence>
<dbReference type="PROSITE" id="PS50929">
    <property type="entry name" value="ABC_TM1F"/>
    <property type="match status" value="2"/>
</dbReference>
<dbReference type="InterPro" id="IPR017871">
    <property type="entry name" value="ABC_transporter-like_CS"/>
</dbReference>
<keyword evidence="8 14" id="KW-0067">ATP-binding</keyword>
<evidence type="ECO:0000256" key="9">
    <source>
        <dbReference type="ARBA" id="ARBA00022989"/>
    </source>
</evidence>
<accession>A0A1T4TD89</accession>
<feature type="transmembrane region" description="Helical" evidence="11">
    <location>
        <begin position="268"/>
        <end position="286"/>
    </location>
</feature>
<dbReference type="SMART" id="SM00382">
    <property type="entry name" value="AAA"/>
    <property type="match status" value="2"/>
</dbReference>
<dbReference type="FunFam" id="3.40.50.300:FF:000221">
    <property type="entry name" value="Multidrug ABC transporter ATP-binding protein"/>
    <property type="match status" value="2"/>
</dbReference>
<dbReference type="SUPFAM" id="SSF52540">
    <property type="entry name" value="P-loop containing nucleoside triphosphate hydrolases"/>
    <property type="match status" value="2"/>
</dbReference>
<evidence type="ECO:0000313" key="14">
    <source>
        <dbReference type="EMBL" id="SKA38138.1"/>
    </source>
</evidence>
<keyword evidence="15" id="KW-1185">Reference proteome</keyword>
<evidence type="ECO:0000256" key="11">
    <source>
        <dbReference type="SAM" id="Phobius"/>
    </source>
</evidence>
<evidence type="ECO:0000256" key="2">
    <source>
        <dbReference type="ARBA" id="ARBA00005417"/>
    </source>
</evidence>
<dbReference type="PROSITE" id="PS00211">
    <property type="entry name" value="ABC_TRANSPORTER_1"/>
    <property type="match status" value="2"/>
</dbReference>
<feature type="domain" description="ABC transporter" evidence="12">
    <location>
        <begin position="335"/>
        <end position="570"/>
    </location>
</feature>
<feature type="transmembrane region" description="Helical" evidence="11">
    <location>
        <begin position="55"/>
        <end position="72"/>
    </location>
</feature>
<feature type="transmembrane region" description="Helical" evidence="11">
    <location>
        <begin position="634"/>
        <end position="662"/>
    </location>
</feature>
<keyword evidence="6 11" id="KW-0812">Transmembrane</keyword>
<dbReference type="InterPro" id="IPR003593">
    <property type="entry name" value="AAA+_ATPase"/>
</dbReference>
<evidence type="ECO:0000256" key="5">
    <source>
        <dbReference type="ARBA" id="ARBA00022597"/>
    </source>
</evidence>